<sequence>MADSGKLLATPGVSQVEGSAGGGIVPWAQLAGYASDEQWSLGGFCSRASVDTEAGIAHTTQNQILARLAPLRGEVIKI</sequence>
<dbReference type="InterPro" id="IPR021393">
    <property type="entry name" value="DUF3034"/>
</dbReference>
<name>A0A0U3I7L2_9GAMM</name>
<protein>
    <submittedName>
        <fullName evidence="1">Uncharacterized protein</fullName>
    </submittedName>
</protein>
<dbReference type="AlphaFoldDB" id="A0A0U3I7L2"/>
<reference evidence="1 2" key="1">
    <citation type="submission" date="2015-12" db="EMBL/GenBank/DDBJ databases">
        <title>Complete genome sequence of Pseudoalteromonas rubra SCSIO 6842, harboring a conjugative plasmid.</title>
        <authorList>
            <person name="Li B."/>
            <person name="Wang X."/>
        </authorList>
    </citation>
    <scope>NUCLEOTIDE SEQUENCE [LARGE SCALE GENOMIC DNA]</scope>
    <source>
        <strain evidence="1 2">SCSIO 6842</strain>
    </source>
</reference>
<evidence type="ECO:0000313" key="1">
    <source>
        <dbReference type="EMBL" id="ALU44015.1"/>
    </source>
</evidence>
<dbReference type="Pfam" id="PF11231">
    <property type="entry name" value="DUF3034"/>
    <property type="match status" value="1"/>
</dbReference>
<organism evidence="1 2">
    <name type="scientific">Pseudoalteromonas rubra</name>
    <dbReference type="NCBI Taxonomy" id="43658"/>
    <lineage>
        <taxon>Bacteria</taxon>
        <taxon>Pseudomonadati</taxon>
        <taxon>Pseudomonadota</taxon>
        <taxon>Gammaproteobacteria</taxon>
        <taxon>Alteromonadales</taxon>
        <taxon>Pseudoalteromonadaceae</taxon>
        <taxon>Pseudoalteromonas</taxon>
    </lineage>
</organism>
<dbReference type="Proteomes" id="UP000069015">
    <property type="component" value="Chromosome 1"/>
</dbReference>
<dbReference type="EMBL" id="CP013611">
    <property type="protein sequence ID" value="ALU44015.1"/>
    <property type="molecule type" value="Genomic_DNA"/>
</dbReference>
<gene>
    <name evidence="1" type="ORF">AT705_14330</name>
</gene>
<evidence type="ECO:0000313" key="2">
    <source>
        <dbReference type="Proteomes" id="UP000069015"/>
    </source>
</evidence>
<proteinExistence type="predicted"/>
<accession>A0A0U3I7L2</accession>
<dbReference type="KEGG" id="prr:AT705_14330"/>